<keyword evidence="2" id="KW-1185">Reference proteome</keyword>
<organism evidence="1 2">
    <name type="scientific">Streptomyces humidus</name>
    <dbReference type="NCBI Taxonomy" id="52259"/>
    <lineage>
        <taxon>Bacteria</taxon>
        <taxon>Bacillati</taxon>
        <taxon>Actinomycetota</taxon>
        <taxon>Actinomycetes</taxon>
        <taxon>Kitasatosporales</taxon>
        <taxon>Streptomycetaceae</taxon>
        <taxon>Streptomyces</taxon>
    </lineage>
</organism>
<gene>
    <name evidence="1" type="ORF">GCM10010269_75000</name>
</gene>
<dbReference type="Proteomes" id="UP000606194">
    <property type="component" value="Unassembled WGS sequence"/>
</dbReference>
<evidence type="ECO:0000313" key="1">
    <source>
        <dbReference type="EMBL" id="GGS25303.1"/>
    </source>
</evidence>
<proteinExistence type="predicted"/>
<dbReference type="AlphaFoldDB" id="A0A918G940"/>
<comment type="caution">
    <text evidence="1">The sequence shown here is derived from an EMBL/GenBank/DDBJ whole genome shotgun (WGS) entry which is preliminary data.</text>
</comment>
<sequence length="86" mass="8409">MPAAALGLVRHSHRDAPFDQRGEADVVAADAEGDQPGLGGQRGELGGVGAVVGGLGGGEVGDLGAGAAEVLEVRAFQAEFGGDEGR</sequence>
<protein>
    <submittedName>
        <fullName evidence="1">Uncharacterized protein</fullName>
    </submittedName>
</protein>
<reference evidence="1" key="1">
    <citation type="journal article" date="2014" name="Int. J. Syst. Evol. Microbiol.">
        <title>Complete genome sequence of Corynebacterium casei LMG S-19264T (=DSM 44701T), isolated from a smear-ripened cheese.</title>
        <authorList>
            <consortium name="US DOE Joint Genome Institute (JGI-PGF)"/>
            <person name="Walter F."/>
            <person name="Albersmeier A."/>
            <person name="Kalinowski J."/>
            <person name="Ruckert C."/>
        </authorList>
    </citation>
    <scope>NUCLEOTIDE SEQUENCE</scope>
    <source>
        <strain evidence="1">JCM 4386</strain>
    </source>
</reference>
<name>A0A918G940_9ACTN</name>
<dbReference type="EMBL" id="BMTL01000046">
    <property type="protein sequence ID" value="GGS25303.1"/>
    <property type="molecule type" value="Genomic_DNA"/>
</dbReference>
<accession>A0A918G940</accession>
<evidence type="ECO:0000313" key="2">
    <source>
        <dbReference type="Proteomes" id="UP000606194"/>
    </source>
</evidence>
<reference evidence="1" key="2">
    <citation type="submission" date="2020-09" db="EMBL/GenBank/DDBJ databases">
        <authorList>
            <person name="Sun Q."/>
            <person name="Ohkuma M."/>
        </authorList>
    </citation>
    <scope>NUCLEOTIDE SEQUENCE</scope>
    <source>
        <strain evidence="1">JCM 4386</strain>
    </source>
</reference>